<dbReference type="EMBL" id="FQVI01000014">
    <property type="protein sequence ID" value="SHF14357.1"/>
    <property type="molecule type" value="Genomic_DNA"/>
</dbReference>
<protein>
    <submittedName>
        <fullName evidence="2">Uncharacterized protein</fullName>
    </submittedName>
</protein>
<sequence>MNKNIGTCFLCGGRVRNGICTECGMDNRKSDDSYRLNSGECDREPLTHVHVHEEEASEKKGKVKKAADSGNRKPGKSSAWGTGERPKNYGKYYHSSGKKPAAKKTGLWAVIIIAVIGVLPNIGKSVYDAYQEKRAEETLSSIKDLQDSSDSYDPYQFVNESIPEEGEYLQAELSAGYYQIGIDLPEGIYKCTRKDGTGFLNIVDSEHNVYQYESFQENDPEEISDLKMFQGAVLQISGGVVLNLETENAQASSMEEAEPNPLTEELTLEGDNSAGTDFPPGTYDVSAADNFGMLEIELPGGGESPYTVSFLLDSQRTEEYPGYSQEVRNLYLPEGTKVSAEGFEVNMVPSERSTSLDYKVYYGLW</sequence>
<feature type="region of interest" description="Disordered" evidence="1">
    <location>
        <begin position="45"/>
        <end position="82"/>
    </location>
</feature>
<gene>
    <name evidence="2" type="ORF">SAMN02745158_02665</name>
</gene>
<dbReference type="Proteomes" id="UP000184245">
    <property type="component" value="Unassembled WGS sequence"/>
</dbReference>
<proteinExistence type="predicted"/>
<dbReference type="OrthoDB" id="1829120at2"/>
<accession>A0A1M4Z965</accession>
<keyword evidence="3" id="KW-1185">Reference proteome</keyword>
<feature type="compositionally biased region" description="Basic and acidic residues" evidence="1">
    <location>
        <begin position="45"/>
        <end position="71"/>
    </location>
</feature>
<evidence type="ECO:0000256" key="1">
    <source>
        <dbReference type="SAM" id="MobiDB-lite"/>
    </source>
</evidence>
<dbReference type="STRING" id="1122155.SAMN02745158_02665"/>
<evidence type="ECO:0000313" key="2">
    <source>
        <dbReference type="EMBL" id="SHF14357.1"/>
    </source>
</evidence>
<dbReference type="RefSeq" id="WP_072852542.1">
    <property type="nucleotide sequence ID" value="NZ_FQVI01000014.1"/>
</dbReference>
<evidence type="ECO:0000313" key="3">
    <source>
        <dbReference type="Proteomes" id="UP000184245"/>
    </source>
</evidence>
<name>A0A1M4Z965_9CLOT</name>
<dbReference type="AlphaFoldDB" id="A0A1M4Z965"/>
<organism evidence="2 3">
    <name type="scientific">Lactonifactor longoviformis DSM 17459</name>
    <dbReference type="NCBI Taxonomy" id="1122155"/>
    <lineage>
        <taxon>Bacteria</taxon>
        <taxon>Bacillati</taxon>
        <taxon>Bacillota</taxon>
        <taxon>Clostridia</taxon>
        <taxon>Eubacteriales</taxon>
        <taxon>Clostridiaceae</taxon>
        <taxon>Lactonifactor</taxon>
    </lineage>
</organism>
<reference evidence="2 3" key="1">
    <citation type="submission" date="2016-11" db="EMBL/GenBank/DDBJ databases">
        <authorList>
            <person name="Jaros S."/>
            <person name="Januszkiewicz K."/>
            <person name="Wedrychowicz H."/>
        </authorList>
    </citation>
    <scope>NUCLEOTIDE SEQUENCE [LARGE SCALE GENOMIC DNA]</scope>
    <source>
        <strain evidence="2 3">DSM 17459</strain>
    </source>
</reference>